<evidence type="ECO:0000313" key="2">
    <source>
        <dbReference type="EMBL" id="EJT81966.1"/>
    </source>
</evidence>
<evidence type="ECO:0000313" key="4">
    <source>
        <dbReference type="Proteomes" id="UP000006039"/>
    </source>
</evidence>
<keyword evidence="4" id="KW-1185">Reference proteome</keyword>
<dbReference type="Proteomes" id="UP000006039">
    <property type="component" value="Unassembled WGS sequence"/>
</dbReference>
<reference evidence="2" key="3">
    <citation type="submission" date="2010-09" db="EMBL/GenBank/DDBJ databases">
        <title>Annotation of Gaeumannomyces graminis var. tritici R3-111a-1.</title>
        <authorList>
            <consortium name="The Broad Institute Genome Sequencing Platform"/>
            <person name="Ma L.-J."/>
            <person name="Dead R."/>
            <person name="Young S.K."/>
            <person name="Zeng Q."/>
            <person name="Gargeya S."/>
            <person name="Fitzgerald M."/>
            <person name="Haas B."/>
            <person name="Abouelleil A."/>
            <person name="Alvarado L."/>
            <person name="Arachchi H.M."/>
            <person name="Berlin A."/>
            <person name="Brown A."/>
            <person name="Chapman S.B."/>
            <person name="Chen Z."/>
            <person name="Dunbar C."/>
            <person name="Freedman E."/>
            <person name="Gearin G."/>
            <person name="Gellesch M."/>
            <person name="Goldberg J."/>
            <person name="Griggs A."/>
            <person name="Gujja S."/>
            <person name="Heiman D."/>
            <person name="Howarth C."/>
            <person name="Larson L."/>
            <person name="Lui A."/>
            <person name="MacDonald P.J.P."/>
            <person name="Mehta T."/>
            <person name="Montmayeur A."/>
            <person name="Murphy C."/>
            <person name="Neiman D."/>
            <person name="Pearson M."/>
            <person name="Priest M."/>
            <person name="Roberts A."/>
            <person name="Saif S."/>
            <person name="Shea T."/>
            <person name="Shenoy N."/>
            <person name="Sisk P."/>
            <person name="Stolte C."/>
            <person name="Sykes S."/>
            <person name="Yandava C."/>
            <person name="Wortman J."/>
            <person name="Nusbaum C."/>
            <person name="Birren B."/>
        </authorList>
    </citation>
    <scope>NUCLEOTIDE SEQUENCE</scope>
    <source>
        <strain evidence="2">R3-111a-1</strain>
    </source>
</reference>
<dbReference type="GeneID" id="20342398"/>
<dbReference type="VEuPathDB" id="FungiDB:GGTG_01940"/>
<gene>
    <name evidence="3" type="primary">20342398</name>
    <name evidence="2" type="ORF">GGTG_01940</name>
</gene>
<reference evidence="4" key="1">
    <citation type="submission" date="2010-07" db="EMBL/GenBank/DDBJ databases">
        <title>The genome sequence of Gaeumannomyces graminis var. tritici strain R3-111a-1.</title>
        <authorList>
            <consortium name="The Broad Institute Genome Sequencing Platform"/>
            <person name="Ma L.-J."/>
            <person name="Dead R."/>
            <person name="Young S."/>
            <person name="Zeng Q."/>
            <person name="Koehrsen M."/>
            <person name="Alvarado L."/>
            <person name="Berlin A."/>
            <person name="Chapman S.B."/>
            <person name="Chen Z."/>
            <person name="Freedman E."/>
            <person name="Gellesch M."/>
            <person name="Goldberg J."/>
            <person name="Griggs A."/>
            <person name="Gujja S."/>
            <person name="Heilman E.R."/>
            <person name="Heiman D."/>
            <person name="Hepburn T."/>
            <person name="Howarth C."/>
            <person name="Jen D."/>
            <person name="Larson L."/>
            <person name="Mehta T."/>
            <person name="Neiman D."/>
            <person name="Pearson M."/>
            <person name="Roberts A."/>
            <person name="Saif S."/>
            <person name="Shea T."/>
            <person name="Shenoy N."/>
            <person name="Sisk P."/>
            <person name="Stolte C."/>
            <person name="Sykes S."/>
            <person name="Walk T."/>
            <person name="White J."/>
            <person name="Yandava C."/>
            <person name="Haas B."/>
            <person name="Nusbaum C."/>
            <person name="Birren B."/>
        </authorList>
    </citation>
    <scope>NUCLEOTIDE SEQUENCE [LARGE SCALE GENOMIC DNA]</scope>
    <source>
        <strain evidence="4">R3-111a-1</strain>
    </source>
</reference>
<dbReference type="AlphaFoldDB" id="J3NKZ9"/>
<dbReference type="HOGENOM" id="CLU_1970705_0_0_1"/>
<dbReference type="EnsemblFungi" id="EJT81966">
    <property type="protein sequence ID" value="EJT81966"/>
    <property type="gene ID" value="GGTG_01940"/>
</dbReference>
<sequence>MLAHIVTTFKSRKERREKKKRPSSPAHLGLDGPRLPRQLVGGPRGEEGLVGARYVADDGLELAQQRGGLAALGLDLVKEGGVARLRRLQAGVELALLGRQVRRQVGGQDVVWGEEVGWAFFLLWFAC</sequence>
<accession>J3NKZ9</accession>
<dbReference type="EMBL" id="GL385395">
    <property type="protein sequence ID" value="EJT81966.1"/>
    <property type="molecule type" value="Genomic_DNA"/>
</dbReference>
<dbReference type="RefSeq" id="XP_009217975.1">
    <property type="nucleotide sequence ID" value="XM_009219711.1"/>
</dbReference>
<organism evidence="2">
    <name type="scientific">Gaeumannomyces tritici (strain R3-111a-1)</name>
    <name type="common">Wheat and barley take-all root rot fungus</name>
    <name type="synonym">Gaeumannomyces graminis var. tritici</name>
    <dbReference type="NCBI Taxonomy" id="644352"/>
    <lineage>
        <taxon>Eukaryota</taxon>
        <taxon>Fungi</taxon>
        <taxon>Dikarya</taxon>
        <taxon>Ascomycota</taxon>
        <taxon>Pezizomycotina</taxon>
        <taxon>Sordariomycetes</taxon>
        <taxon>Sordariomycetidae</taxon>
        <taxon>Magnaporthales</taxon>
        <taxon>Magnaporthaceae</taxon>
        <taxon>Gaeumannomyces</taxon>
    </lineage>
</organism>
<evidence type="ECO:0000313" key="3">
    <source>
        <dbReference type="EnsemblFungi" id="EJT81966"/>
    </source>
</evidence>
<reference evidence="3" key="4">
    <citation type="journal article" date="2015" name="G3 (Bethesda)">
        <title>Genome sequences of three phytopathogenic species of the Magnaporthaceae family of fungi.</title>
        <authorList>
            <person name="Okagaki L.H."/>
            <person name="Nunes C.C."/>
            <person name="Sailsbery J."/>
            <person name="Clay B."/>
            <person name="Brown D."/>
            <person name="John T."/>
            <person name="Oh Y."/>
            <person name="Young N."/>
            <person name="Fitzgerald M."/>
            <person name="Haas B.J."/>
            <person name="Zeng Q."/>
            <person name="Young S."/>
            <person name="Adiconis X."/>
            <person name="Fan L."/>
            <person name="Levin J.Z."/>
            <person name="Mitchell T.K."/>
            <person name="Okubara P.A."/>
            <person name="Farman M.L."/>
            <person name="Kohn L.M."/>
            <person name="Birren B."/>
            <person name="Ma L.-J."/>
            <person name="Dean R.A."/>
        </authorList>
    </citation>
    <scope>NUCLEOTIDE SEQUENCE</scope>
    <source>
        <strain evidence="3">R3-111a-1</strain>
    </source>
</reference>
<reference evidence="2" key="2">
    <citation type="submission" date="2010-07" db="EMBL/GenBank/DDBJ databases">
        <authorList>
            <consortium name="The Broad Institute Genome Sequencing Platform"/>
            <consortium name="Broad Institute Genome Sequencing Center for Infectious Disease"/>
            <person name="Ma L.-J."/>
            <person name="Dead R."/>
            <person name="Young S."/>
            <person name="Zeng Q."/>
            <person name="Koehrsen M."/>
            <person name="Alvarado L."/>
            <person name="Berlin A."/>
            <person name="Chapman S.B."/>
            <person name="Chen Z."/>
            <person name="Freedman E."/>
            <person name="Gellesch M."/>
            <person name="Goldberg J."/>
            <person name="Griggs A."/>
            <person name="Gujja S."/>
            <person name="Heilman E.R."/>
            <person name="Heiman D."/>
            <person name="Hepburn T."/>
            <person name="Howarth C."/>
            <person name="Jen D."/>
            <person name="Larson L."/>
            <person name="Mehta T."/>
            <person name="Neiman D."/>
            <person name="Pearson M."/>
            <person name="Roberts A."/>
            <person name="Saif S."/>
            <person name="Shea T."/>
            <person name="Shenoy N."/>
            <person name="Sisk P."/>
            <person name="Stolte C."/>
            <person name="Sykes S."/>
            <person name="Walk T."/>
            <person name="White J."/>
            <person name="Yandava C."/>
            <person name="Haas B."/>
            <person name="Nusbaum C."/>
            <person name="Birren B."/>
        </authorList>
    </citation>
    <scope>NUCLEOTIDE SEQUENCE</scope>
    <source>
        <strain evidence="2">R3-111a-1</strain>
    </source>
</reference>
<feature type="region of interest" description="Disordered" evidence="1">
    <location>
        <begin position="11"/>
        <end position="44"/>
    </location>
</feature>
<name>J3NKZ9_GAET3</name>
<protein>
    <submittedName>
        <fullName evidence="2 3">Uncharacterized protein</fullName>
    </submittedName>
</protein>
<evidence type="ECO:0000256" key="1">
    <source>
        <dbReference type="SAM" id="MobiDB-lite"/>
    </source>
</evidence>
<feature type="compositionally biased region" description="Basic residues" evidence="1">
    <location>
        <begin position="11"/>
        <end position="22"/>
    </location>
</feature>
<reference evidence="3" key="5">
    <citation type="submission" date="2018-04" db="UniProtKB">
        <authorList>
            <consortium name="EnsemblFungi"/>
        </authorList>
    </citation>
    <scope>IDENTIFICATION</scope>
    <source>
        <strain evidence="3">R3-111a-1</strain>
    </source>
</reference>
<proteinExistence type="predicted"/>